<dbReference type="InterPro" id="IPR007577">
    <property type="entry name" value="GlycoTrfase_DXD_sugar-bd_CS"/>
</dbReference>
<name>A0ABT9W3W0_9BACI</name>
<dbReference type="Pfam" id="PF04488">
    <property type="entry name" value="Gly_transf_sug"/>
    <property type="match status" value="1"/>
</dbReference>
<dbReference type="SUPFAM" id="SSF53448">
    <property type="entry name" value="Nucleotide-diphospho-sugar transferases"/>
    <property type="match status" value="1"/>
</dbReference>
<dbReference type="RefSeq" id="WP_307397269.1">
    <property type="nucleotide sequence ID" value="NZ_BAAADK010000013.1"/>
</dbReference>
<comment type="caution">
    <text evidence="1">The sequence shown here is derived from an EMBL/GenBank/DDBJ whole genome shotgun (WGS) entry which is preliminary data.</text>
</comment>
<proteinExistence type="predicted"/>
<evidence type="ECO:0000313" key="1">
    <source>
        <dbReference type="EMBL" id="MDQ0167938.1"/>
    </source>
</evidence>
<dbReference type="Gene3D" id="3.90.550.20">
    <property type="match status" value="1"/>
</dbReference>
<accession>A0ABT9W3W0</accession>
<organism evidence="1 2">
    <name type="scientific">Caldalkalibacillus horti</name>
    <dbReference type="NCBI Taxonomy" id="77523"/>
    <lineage>
        <taxon>Bacteria</taxon>
        <taxon>Bacillati</taxon>
        <taxon>Bacillota</taxon>
        <taxon>Bacilli</taxon>
        <taxon>Bacillales</taxon>
        <taxon>Bacillaceae</taxon>
        <taxon>Caldalkalibacillus</taxon>
    </lineage>
</organism>
<dbReference type="EMBL" id="JAUSTY010000021">
    <property type="protein sequence ID" value="MDQ0167938.1"/>
    <property type="molecule type" value="Genomic_DNA"/>
</dbReference>
<protein>
    <submittedName>
        <fullName evidence="1">Uncharacterized protein</fullName>
    </submittedName>
</protein>
<dbReference type="InterPro" id="IPR029044">
    <property type="entry name" value="Nucleotide-diphossugar_trans"/>
</dbReference>
<keyword evidence="2" id="KW-1185">Reference proteome</keyword>
<gene>
    <name evidence="1" type="ORF">J2S11_003868</name>
</gene>
<sequence>MNNQYRFKKTKENIDTSFLQKRGNKIGTSNQHDVSGTQAMFGGRTLDLFQMQKAIGNMAVAQLVKEEQQEKESVLQRKVTLRENNTVYSSHYNNLDELEKLVRENLVEPGVYDKLEPTIIEQTLTRFDFQNRSFSTISALVSAVIKEVNQTIRGSSASVEENAQTIPKYLHHFWAGGSLSKAALTNLFHWLAKAKDNGWEQYIMTDSIINANSMFEGSKLNHQLEMLGASGATIVDMAQLPLNTGYDERDNPVSKAYHHLRDKLFLQEGKSKLPYISDLARYVQLFNLGGVYADVDISPGQVDLSRSLQMPEETGRVPYLGPGFRTEDDARRKGLFSEEPGKKEAALLGSFLNEYAIGNHFIGTTPRNPIISSTADVLSKNILESGVSNGGIDVMKGMRNSGLDLSESIAQSIPPWLMDVNWVTEESSSIVD</sequence>
<reference evidence="1 2" key="1">
    <citation type="submission" date="2023-07" db="EMBL/GenBank/DDBJ databases">
        <title>Genomic Encyclopedia of Type Strains, Phase IV (KMG-IV): sequencing the most valuable type-strain genomes for metagenomic binning, comparative biology and taxonomic classification.</title>
        <authorList>
            <person name="Goeker M."/>
        </authorList>
    </citation>
    <scope>NUCLEOTIDE SEQUENCE [LARGE SCALE GENOMIC DNA]</scope>
    <source>
        <strain evidence="1 2">DSM 12751</strain>
    </source>
</reference>
<dbReference type="Proteomes" id="UP001235840">
    <property type="component" value="Unassembled WGS sequence"/>
</dbReference>
<evidence type="ECO:0000313" key="2">
    <source>
        <dbReference type="Proteomes" id="UP001235840"/>
    </source>
</evidence>